<dbReference type="GO" id="GO:0000724">
    <property type="term" value="P:double-strand break repair via homologous recombination"/>
    <property type="evidence" value="ECO:0007669"/>
    <property type="project" value="TreeGrafter"/>
</dbReference>
<dbReference type="AlphaFoldDB" id="A0AAN9GLQ1"/>
<proteinExistence type="predicted"/>
<dbReference type="SUPFAM" id="SSF50249">
    <property type="entry name" value="Nucleic acid-binding proteins"/>
    <property type="match status" value="1"/>
</dbReference>
<dbReference type="GO" id="GO:0010212">
    <property type="term" value="P:response to ionizing radiation"/>
    <property type="evidence" value="ECO:0007669"/>
    <property type="project" value="TreeGrafter"/>
</dbReference>
<keyword evidence="4" id="KW-1185">Reference proteome</keyword>
<dbReference type="GO" id="GO:0070876">
    <property type="term" value="C:SOSS complex"/>
    <property type="evidence" value="ECO:0007669"/>
    <property type="project" value="TreeGrafter"/>
</dbReference>
<dbReference type="CDD" id="cd04491">
    <property type="entry name" value="SoSSB_OBF"/>
    <property type="match status" value="1"/>
</dbReference>
<dbReference type="Gene3D" id="2.40.50.140">
    <property type="entry name" value="Nucleic acid-binding proteins"/>
    <property type="match status" value="1"/>
</dbReference>
<protein>
    <recommendedName>
        <fullName evidence="5">SOSS complex subunit B2</fullName>
    </recommendedName>
</protein>
<dbReference type="GO" id="GO:0005694">
    <property type="term" value="C:chromosome"/>
    <property type="evidence" value="ECO:0007669"/>
    <property type="project" value="UniProtKB-ARBA"/>
</dbReference>
<dbReference type="InterPro" id="IPR012340">
    <property type="entry name" value="NA-bd_OB-fold"/>
</dbReference>
<dbReference type="InterPro" id="IPR051231">
    <property type="entry name" value="SOSS-B"/>
</dbReference>
<keyword evidence="1" id="KW-0238">DNA-binding</keyword>
<reference evidence="3 4" key="1">
    <citation type="submission" date="2024-02" db="EMBL/GenBank/DDBJ databases">
        <title>Chromosome-scale genome assembly of the rough periwinkle Littorina saxatilis.</title>
        <authorList>
            <person name="De Jode A."/>
            <person name="Faria R."/>
            <person name="Formenti G."/>
            <person name="Sims Y."/>
            <person name="Smith T.P."/>
            <person name="Tracey A."/>
            <person name="Wood J.M.D."/>
            <person name="Zagrodzka Z.B."/>
            <person name="Johannesson K."/>
            <person name="Butlin R.K."/>
            <person name="Leder E.H."/>
        </authorList>
    </citation>
    <scope>NUCLEOTIDE SEQUENCE [LARGE SCALE GENOMIC DNA]</scope>
    <source>
        <strain evidence="3">Snail1</strain>
        <tissue evidence="3">Muscle</tissue>
    </source>
</reference>
<comment type="caution">
    <text evidence="3">The sequence shown here is derived from an EMBL/GenBank/DDBJ whole genome shotgun (WGS) entry which is preliminary data.</text>
</comment>
<dbReference type="GO" id="GO:0003677">
    <property type="term" value="F:DNA binding"/>
    <property type="evidence" value="ECO:0007669"/>
    <property type="project" value="UniProtKB-KW"/>
</dbReference>
<dbReference type="FunFam" id="2.40.50.140:FF:000072">
    <property type="entry name" value="SOSS complex subunit B2"/>
    <property type="match status" value="1"/>
</dbReference>
<sequence length="198" mass="21299">MTEPVYTYLKDVRPGMKNLNITFIILEIGKPNRTKDGHDVRTVKVADRTGSINVSVWDQVGDAIQTGDICRFMKGYASVWKMALTLYTGKIGEIWKIGDFVMQFTEQPNFSEPSADLYGNFGKEGSASGGPPRKDPNDGGEAGGNGHPPRMQLAGQGLAGQGNGGQYPQRLPIPPGAQNRGAPHSGRGGGAHPPRPRR</sequence>
<gene>
    <name evidence="3" type="ORF">V1264_012193</name>
</gene>
<dbReference type="PANTHER" id="PTHR13356:SF0">
    <property type="entry name" value="SOSS COMPLEX SUBUNIT B HOMOLOG"/>
    <property type="match status" value="1"/>
</dbReference>
<evidence type="ECO:0000313" key="4">
    <source>
        <dbReference type="Proteomes" id="UP001374579"/>
    </source>
</evidence>
<accession>A0AAN9GLQ1</accession>
<dbReference type="GO" id="GO:0044818">
    <property type="term" value="P:mitotic G2/M transition checkpoint"/>
    <property type="evidence" value="ECO:0007669"/>
    <property type="project" value="TreeGrafter"/>
</dbReference>
<dbReference type="PANTHER" id="PTHR13356">
    <property type="entry name" value="OB FOLD NUCLEIC ACID BINDING PROTEIN-RELATED"/>
    <property type="match status" value="1"/>
</dbReference>
<organism evidence="3 4">
    <name type="scientific">Littorina saxatilis</name>
    <dbReference type="NCBI Taxonomy" id="31220"/>
    <lineage>
        <taxon>Eukaryota</taxon>
        <taxon>Metazoa</taxon>
        <taxon>Spiralia</taxon>
        <taxon>Lophotrochozoa</taxon>
        <taxon>Mollusca</taxon>
        <taxon>Gastropoda</taxon>
        <taxon>Caenogastropoda</taxon>
        <taxon>Littorinimorpha</taxon>
        <taxon>Littorinoidea</taxon>
        <taxon>Littorinidae</taxon>
        <taxon>Littorina</taxon>
    </lineage>
</organism>
<evidence type="ECO:0000313" key="3">
    <source>
        <dbReference type="EMBL" id="KAK7112804.1"/>
    </source>
</evidence>
<dbReference type="Proteomes" id="UP001374579">
    <property type="component" value="Unassembled WGS sequence"/>
</dbReference>
<name>A0AAN9GLQ1_9CAEN</name>
<evidence type="ECO:0000256" key="1">
    <source>
        <dbReference type="ARBA" id="ARBA00023125"/>
    </source>
</evidence>
<evidence type="ECO:0008006" key="5">
    <source>
        <dbReference type="Google" id="ProtNLM"/>
    </source>
</evidence>
<dbReference type="EMBL" id="JBAMIC010000002">
    <property type="protein sequence ID" value="KAK7112804.1"/>
    <property type="molecule type" value="Genomic_DNA"/>
</dbReference>
<evidence type="ECO:0000256" key="2">
    <source>
        <dbReference type="SAM" id="MobiDB-lite"/>
    </source>
</evidence>
<feature type="region of interest" description="Disordered" evidence="2">
    <location>
        <begin position="113"/>
        <end position="198"/>
    </location>
</feature>